<gene>
    <name evidence="1" type="ordered locus">CLL_A0037</name>
</gene>
<proteinExistence type="predicted"/>
<organism evidence="1">
    <name type="scientific">Clostridium botulinum (strain Eklund 17B / Type B)</name>
    <dbReference type="NCBI Taxonomy" id="935198"/>
    <lineage>
        <taxon>Bacteria</taxon>
        <taxon>Bacillati</taxon>
        <taxon>Bacillota</taxon>
        <taxon>Clostridia</taxon>
        <taxon>Eubacteriales</taxon>
        <taxon>Clostridiaceae</taxon>
        <taxon>Clostridium</taxon>
    </lineage>
</organism>
<dbReference type="AlphaFoldDB" id="B2THD9"/>
<dbReference type="KEGG" id="cbk:CLL_A0037"/>
<sequence length="50" mass="5973">MIKIRMIYKSKEDKKKMIQILMKAGAIIKKESKPYKLKGSKEERVYLDIE</sequence>
<accession>B2THD9</accession>
<reference evidence="1" key="1">
    <citation type="submission" date="2009-06" db="EMBL/GenBank/DDBJ databases">
        <authorList>
            <consortium name="US DOE Joint Genome Institute (JGI-PGF)"/>
            <person name="Lucas S."/>
            <person name="Copeland A."/>
            <person name="Lapidus A."/>
            <person name="Glavina del Rio T."/>
            <person name="Dalin E."/>
            <person name="Tice H."/>
            <person name="Bruce D."/>
            <person name="Goodwin L."/>
            <person name="Pitluck S."/>
            <person name="Kyrpides N."/>
            <person name="Mavromatis K."/>
            <person name="Ivanova N."/>
            <person name="Saunders E."/>
            <person name="Brettin T."/>
            <person name="Detter J.C."/>
            <person name="Han C."/>
            <person name="Larimer F."/>
            <person name="Land M."/>
            <person name="Hauser L."/>
            <person name="Markowitz V."/>
            <person name="Cheng J.-F."/>
            <person name="Hugenholtz P."/>
            <person name="Woyke T."/>
            <person name="Wu D."/>
            <person name="Gronow S."/>
            <person name="Klenk H.-P."/>
            <person name="Eisen J.A."/>
        </authorList>
    </citation>
    <scope>NUCLEOTIDE SEQUENCE</scope>
    <source>
        <strain evidence="1">Eklund 17B</strain>
    </source>
</reference>
<reference evidence="1" key="2">
    <citation type="submission" date="2009-08" db="EMBL/GenBank/DDBJ databases">
        <authorList>
            <person name="Shrivastava S."/>
            <person name="Brinkac L.M."/>
            <person name="Dodson R.J."/>
            <person name="Harkins D.M."/>
            <person name="Durkin A.S."/>
            <person name="Sutton G."/>
        </authorList>
    </citation>
    <scope>NUCLEOTIDE SEQUENCE</scope>
    <source>
        <strain evidence="1">Eklund 17B</strain>
    </source>
</reference>
<dbReference type="HOGENOM" id="CLU_206419_0_0_9"/>
<name>B2THD9_CLOBB</name>
<dbReference type="EMBL" id="CP001056">
    <property type="protein sequence ID" value="ACD23003.1"/>
    <property type="molecule type" value="Genomic_DNA"/>
</dbReference>
<evidence type="ECO:0000313" key="1">
    <source>
        <dbReference type="EMBL" id="ACD23003.1"/>
    </source>
</evidence>
<protein>
    <submittedName>
        <fullName evidence="1">Uncharacterized protein</fullName>
    </submittedName>
</protein>